<evidence type="ECO:0000313" key="15">
    <source>
        <dbReference type="Ensembl" id="ENSDCDP00010000870.1"/>
    </source>
</evidence>
<evidence type="ECO:0000313" key="16">
    <source>
        <dbReference type="Proteomes" id="UP000694580"/>
    </source>
</evidence>
<dbReference type="InterPro" id="IPR000225">
    <property type="entry name" value="Armadillo"/>
</dbReference>
<proteinExistence type="predicted"/>
<comment type="subcellular location">
    <subcellularLocation>
        <location evidence="1">Cell projection</location>
        <location evidence="1">Cilium</location>
        <location evidence="1">Flagellum</location>
    </subcellularLocation>
    <subcellularLocation>
        <location evidence="2">Cytoplasm</location>
        <location evidence="2">Cytoskeleton</location>
        <location evidence="2">Cilium axoneme</location>
    </subcellularLocation>
</comment>
<dbReference type="GO" id="GO:0008017">
    <property type="term" value="F:microtubule binding"/>
    <property type="evidence" value="ECO:0007669"/>
    <property type="project" value="TreeGrafter"/>
</dbReference>
<keyword evidence="7" id="KW-0282">Flagellum</keyword>
<dbReference type="GeneTree" id="ENSGT00900000141099"/>
<reference evidence="15" key="2">
    <citation type="submission" date="2025-08" db="UniProtKB">
        <authorList>
            <consortium name="Ensembl"/>
        </authorList>
    </citation>
    <scope>IDENTIFICATION</scope>
</reference>
<evidence type="ECO:0000256" key="1">
    <source>
        <dbReference type="ARBA" id="ARBA00004230"/>
    </source>
</evidence>
<dbReference type="SUPFAM" id="SSF48371">
    <property type="entry name" value="ARM repeat"/>
    <property type="match status" value="1"/>
</dbReference>
<evidence type="ECO:0000256" key="10">
    <source>
        <dbReference type="ARBA" id="ARBA00023273"/>
    </source>
</evidence>
<keyword evidence="8" id="KW-0969">Cilium</keyword>
<evidence type="ECO:0000256" key="3">
    <source>
        <dbReference type="ARBA" id="ARBA00022490"/>
    </source>
</evidence>
<reference evidence="15" key="3">
    <citation type="submission" date="2025-09" db="UniProtKB">
        <authorList>
            <consortium name="Ensembl"/>
        </authorList>
    </citation>
    <scope>IDENTIFICATION</scope>
</reference>
<dbReference type="FunFam" id="1.25.10.10:FF:000196">
    <property type="entry name" value="Sperm associated antigen 6"/>
    <property type="match status" value="1"/>
</dbReference>
<dbReference type="SMART" id="SM00185">
    <property type="entry name" value="ARM"/>
    <property type="match status" value="9"/>
</dbReference>
<keyword evidence="4" id="KW-0493">Microtubule</keyword>
<evidence type="ECO:0000256" key="12">
    <source>
        <dbReference type="ARBA" id="ARBA00061986"/>
    </source>
</evidence>
<dbReference type="FunFam" id="1.25.10.10:FF:000129">
    <property type="entry name" value="sperm-associated antigen 6 isoform X1"/>
    <property type="match status" value="1"/>
</dbReference>
<dbReference type="GO" id="GO:0005930">
    <property type="term" value="C:axoneme"/>
    <property type="evidence" value="ECO:0007669"/>
    <property type="project" value="UniProtKB-SubCell"/>
</dbReference>
<evidence type="ECO:0000256" key="11">
    <source>
        <dbReference type="ARBA" id="ARBA00057769"/>
    </source>
</evidence>
<evidence type="ECO:0000256" key="7">
    <source>
        <dbReference type="ARBA" id="ARBA00022846"/>
    </source>
</evidence>
<protein>
    <recommendedName>
        <fullName evidence="13">Sperm-associated antigen 6</fullName>
    </recommendedName>
    <alternativeName>
        <fullName evidence="14">Protein PF16 homolog</fullName>
    </alternativeName>
</protein>
<accession>A0AAY3ZZ44</accession>
<reference evidence="15 16" key="1">
    <citation type="submission" date="2020-06" db="EMBL/GenBank/DDBJ databases">
        <authorList>
            <consortium name="Wellcome Sanger Institute Data Sharing"/>
        </authorList>
    </citation>
    <scope>NUCLEOTIDE SEQUENCE [LARGE SCALE GENOMIC DNA]</scope>
</reference>
<dbReference type="GO" id="GO:0001669">
    <property type="term" value="C:acrosomal vesicle"/>
    <property type="evidence" value="ECO:0007669"/>
    <property type="project" value="TreeGrafter"/>
</dbReference>
<dbReference type="GO" id="GO:0003351">
    <property type="term" value="P:epithelial cilium movement involved in extracellular fluid movement"/>
    <property type="evidence" value="ECO:0007669"/>
    <property type="project" value="TreeGrafter"/>
</dbReference>
<dbReference type="GO" id="GO:0005874">
    <property type="term" value="C:microtubule"/>
    <property type="evidence" value="ECO:0007669"/>
    <property type="project" value="UniProtKB-KW"/>
</dbReference>
<keyword evidence="10" id="KW-0966">Cell projection</keyword>
<evidence type="ECO:0000256" key="8">
    <source>
        <dbReference type="ARBA" id="ARBA00023069"/>
    </source>
</evidence>
<evidence type="ECO:0000256" key="13">
    <source>
        <dbReference type="ARBA" id="ARBA00074796"/>
    </source>
</evidence>
<organism evidence="15 16">
    <name type="scientific">Denticeps clupeoides</name>
    <name type="common">denticle herring</name>
    <dbReference type="NCBI Taxonomy" id="299321"/>
    <lineage>
        <taxon>Eukaryota</taxon>
        <taxon>Metazoa</taxon>
        <taxon>Chordata</taxon>
        <taxon>Craniata</taxon>
        <taxon>Vertebrata</taxon>
        <taxon>Euteleostomi</taxon>
        <taxon>Actinopterygii</taxon>
        <taxon>Neopterygii</taxon>
        <taxon>Teleostei</taxon>
        <taxon>Clupei</taxon>
        <taxon>Clupeiformes</taxon>
        <taxon>Denticipitoidei</taxon>
        <taxon>Denticipitidae</taxon>
        <taxon>Denticeps</taxon>
    </lineage>
</organism>
<dbReference type="PANTHER" id="PTHR23314">
    <property type="entry name" value="SPERM-ASSOCIATED ANTIGEN 6 ARMADILLO REPEAT-CONTAINING"/>
    <property type="match status" value="1"/>
</dbReference>
<dbReference type="AlphaFoldDB" id="A0AAY3ZZ44"/>
<comment type="function">
    <text evidence="11">Important for structural integrity of the central apparatus in the sperm tail and for flagellar motility.</text>
</comment>
<evidence type="ECO:0000256" key="9">
    <source>
        <dbReference type="ARBA" id="ARBA00023212"/>
    </source>
</evidence>
<sequence>MTQRQVLQAFEQYQRSRTQFVQTVAELATRPQNIETLQHAGVVSLLRPLLLDGVPTIQQTAALALGRLANHSDDLAEAVVKGGILPQLVYSLAEQNRFYKKAAAFVLRAVAKHSPELAQAVVDCGALDALVLCLEEFDPGVKEAAAWALGYIARHNAELSLSVVEAGAVPLLVLCVQEPEIAVRRIAASSLSDISKHSPELAQTVVDTGAIAYLAQMILNPDAKLKRQVFSALSQISKHSVDLAEMVVEAEVFPAALACLKDPDEYVRKNVATLMREIAKHTPELSQMVVNCGGVAAVIDYLGDSRANVRLPGIMMLGYVAAHRENLAMAVIVSRGVSQLAICLVEEPEDHIKAATVWAFGQIGRHTPEHARAVASANVLPKLLDLYMDPGSSEDLQAKSKRALKGILQKCTHLPALEPLLCDAPSNILKHVACQFSKILPHDSQARRLFVTSGGLKKVQEIEAEAGSALQEHINSINNCFPAEIVRRLRARSDGVSAAVSVLQRHTAAWHHPLQLLHASDLRGCLQRLRLFHGPLVVGRSPDTLFIYIYIYSIYQTPLSSSRATYDQ</sequence>
<dbReference type="Ensembl" id="ENSDCDT00010000909.1">
    <property type="protein sequence ID" value="ENSDCDP00010000870.1"/>
    <property type="gene ID" value="ENSDCDG00010000485.1"/>
</dbReference>
<dbReference type="GO" id="GO:0005576">
    <property type="term" value="C:extracellular region"/>
    <property type="evidence" value="ECO:0007669"/>
    <property type="project" value="GOC"/>
</dbReference>
<keyword evidence="16" id="KW-1185">Reference proteome</keyword>
<keyword evidence="9" id="KW-0206">Cytoskeleton</keyword>
<keyword evidence="5" id="KW-0677">Repeat</keyword>
<keyword evidence="3" id="KW-0963">Cytoplasm</keyword>
<gene>
    <name evidence="15" type="primary">SPAG6</name>
</gene>
<dbReference type="PANTHER" id="PTHR23314:SF0">
    <property type="entry name" value="SPERM-ASSOCIATED ANTIGEN 6"/>
    <property type="match status" value="1"/>
</dbReference>
<keyword evidence="6" id="KW-0970">Cilium biogenesis/degradation</keyword>
<dbReference type="InterPro" id="IPR016024">
    <property type="entry name" value="ARM-type_fold"/>
</dbReference>
<dbReference type="GO" id="GO:0097228">
    <property type="term" value="C:sperm principal piece"/>
    <property type="evidence" value="ECO:0007669"/>
    <property type="project" value="TreeGrafter"/>
</dbReference>
<dbReference type="Gene3D" id="1.25.10.10">
    <property type="entry name" value="Leucine-rich Repeat Variant"/>
    <property type="match status" value="2"/>
</dbReference>
<dbReference type="Proteomes" id="UP000694580">
    <property type="component" value="Chromosome 2"/>
</dbReference>
<dbReference type="Pfam" id="PF00514">
    <property type="entry name" value="Arm"/>
    <property type="match status" value="2"/>
</dbReference>
<evidence type="ECO:0000256" key="14">
    <source>
        <dbReference type="ARBA" id="ARBA00083576"/>
    </source>
</evidence>
<dbReference type="GO" id="GO:0046847">
    <property type="term" value="P:filopodium assembly"/>
    <property type="evidence" value="ECO:0007669"/>
    <property type="project" value="TreeGrafter"/>
</dbReference>
<evidence type="ECO:0000256" key="2">
    <source>
        <dbReference type="ARBA" id="ARBA00004430"/>
    </source>
</evidence>
<name>A0AAY3ZZ44_9TELE</name>
<evidence type="ECO:0000256" key="4">
    <source>
        <dbReference type="ARBA" id="ARBA00022701"/>
    </source>
</evidence>
<dbReference type="InterPro" id="IPR011989">
    <property type="entry name" value="ARM-like"/>
</dbReference>
<comment type="subunit">
    <text evidence="12">Interacts with SPAG16 and SPAG17.</text>
</comment>
<dbReference type="GO" id="GO:1990138">
    <property type="term" value="P:neuron projection extension"/>
    <property type="evidence" value="ECO:0007669"/>
    <property type="project" value="TreeGrafter"/>
</dbReference>
<dbReference type="GO" id="GO:0007288">
    <property type="term" value="P:sperm axoneme assembly"/>
    <property type="evidence" value="ECO:0007669"/>
    <property type="project" value="TreeGrafter"/>
</dbReference>
<evidence type="ECO:0000256" key="5">
    <source>
        <dbReference type="ARBA" id="ARBA00022737"/>
    </source>
</evidence>
<evidence type="ECO:0000256" key="6">
    <source>
        <dbReference type="ARBA" id="ARBA00022794"/>
    </source>
</evidence>